<gene>
    <name evidence="2" type="ORF">ABB34_13455</name>
</gene>
<proteinExistence type="predicted"/>
<organism evidence="2 3">
    <name type="scientific">Stenotrophomonas daejeonensis</name>
    <dbReference type="NCBI Taxonomy" id="659018"/>
    <lineage>
        <taxon>Bacteria</taxon>
        <taxon>Pseudomonadati</taxon>
        <taxon>Pseudomonadota</taxon>
        <taxon>Gammaproteobacteria</taxon>
        <taxon>Lysobacterales</taxon>
        <taxon>Lysobacteraceae</taxon>
        <taxon>Stenotrophomonas</taxon>
    </lineage>
</organism>
<feature type="transmembrane region" description="Helical" evidence="1">
    <location>
        <begin position="314"/>
        <end position="332"/>
    </location>
</feature>
<evidence type="ECO:0000313" key="2">
    <source>
        <dbReference type="EMBL" id="KRG82911.1"/>
    </source>
</evidence>
<feature type="transmembrane region" description="Helical" evidence="1">
    <location>
        <begin position="18"/>
        <end position="35"/>
    </location>
</feature>
<dbReference type="EMBL" id="LDJP01000087">
    <property type="protein sequence ID" value="KRG82911.1"/>
    <property type="molecule type" value="Genomic_DNA"/>
</dbReference>
<reference evidence="2 3" key="1">
    <citation type="submission" date="2015-05" db="EMBL/GenBank/DDBJ databases">
        <title>Genome sequencing and analysis of members of genus Stenotrophomonas.</title>
        <authorList>
            <person name="Patil P.P."/>
            <person name="Midha S."/>
            <person name="Patil P.B."/>
        </authorList>
    </citation>
    <scope>NUCLEOTIDE SEQUENCE [LARGE SCALE GENOMIC DNA]</scope>
    <source>
        <strain evidence="2 3">JCM 16244</strain>
    </source>
</reference>
<feature type="transmembrane region" description="Helical" evidence="1">
    <location>
        <begin position="147"/>
        <end position="168"/>
    </location>
</feature>
<evidence type="ECO:0000313" key="3">
    <source>
        <dbReference type="Proteomes" id="UP000050940"/>
    </source>
</evidence>
<keyword evidence="1" id="KW-0812">Transmembrane</keyword>
<sequence>MSGLAFTQAPAPALPMRFLLVAQAWGMVAGLWLAWQGEVALASRWTPATLVLVHMLALGLLGNAMLGSLVQFLPVAAASPLPAQRCVPWLQAAFNAGVGLLLLALATPLRWLAPVAAVLLGGSLAAFAVLALVALSRGNGERAVRDGIGMAVLALLATLALGLVLLAARSGWHTPVSPGLVNLHAIVGGVGWVLGLLVAVGSVTLPMLQGTRAIPPSWLRGAQAVVLAALAIAVAAWSGVLPDATWRGMAVPFALFAAGVLLVQSRTQYQRNPLLRRFWRWGGIALLGGGAAALLPGGHVLLGGALVLGIGLPLLVVGMALEITGFLTWIALRQRVARGTRVPGVGSLFDEAAKRRVLHAHLLAATLLLPAVFAPAFSCIAGIALAIAYALGLHAQWRCWRQVRHGFSTTPR</sequence>
<dbReference type="RefSeq" id="WP_057641882.1">
    <property type="nucleotide sequence ID" value="NZ_LDJP01000087.1"/>
</dbReference>
<accession>A0A0R0DLU4</accession>
<keyword evidence="1" id="KW-0472">Membrane</keyword>
<feature type="transmembrane region" description="Helical" evidence="1">
    <location>
        <begin position="180"/>
        <end position="205"/>
    </location>
</feature>
<feature type="transmembrane region" description="Helical" evidence="1">
    <location>
        <begin position="244"/>
        <end position="263"/>
    </location>
</feature>
<dbReference type="PATRIC" id="fig|659018.3.peg.2907"/>
<name>A0A0R0DLU4_9GAMM</name>
<feature type="transmembrane region" description="Helical" evidence="1">
    <location>
        <begin position="217"/>
        <end position="238"/>
    </location>
</feature>
<dbReference type="STRING" id="659018.ABB34_13455"/>
<feature type="transmembrane region" description="Helical" evidence="1">
    <location>
        <begin position="284"/>
        <end position="308"/>
    </location>
</feature>
<feature type="transmembrane region" description="Helical" evidence="1">
    <location>
        <begin position="362"/>
        <end position="391"/>
    </location>
</feature>
<dbReference type="OrthoDB" id="5295665at2"/>
<keyword evidence="1" id="KW-1133">Transmembrane helix</keyword>
<keyword evidence="3" id="KW-1185">Reference proteome</keyword>
<feature type="transmembrane region" description="Helical" evidence="1">
    <location>
        <begin position="87"/>
        <end position="105"/>
    </location>
</feature>
<protein>
    <submittedName>
        <fullName evidence="2">Uncharacterized protein</fullName>
    </submittedName>
</protein>
<feature type="transmembrane region" description="Helical" evidence="1">
    <location>
        <begin position="55"/>
        <end position="75"/>
    </location>
</feature>
<evidence type="ECO:0000256" key="1">
    <source>
        <dbReference type="SAM" id="Phobius"/>
    </source>
</evidence>
<dbReference type="AlphaFoldDB" id="A0A0R0DLU4"/>
<dbReference type="Proteomes" id="UP000050940">
    <property type="component" value="Unassembled WGS sequence"/>
</dbReference>
<feature type="transmembrane region" description="Helical" evidence="1">
    <location>
        <begin position="111"/>
        <end position="135"/>
    </location>
</feature>
<comment type="caution">
    <text evidence="2">The sequence shown here is derived from an EMBL/GenBank/DDBJ whole genome shotgun (WGS) entry which is preliminary data.</text>
</comment>